<sequence>MTSSNVRPENATSPTPLPGLPLERPAGCPFDPPTEFARIRAEQPLRQMVYPDGHVGWLASGHAQVRAVLADPRFSSRAELVHWPIPGPVAEQTPEPAPPGMFQRMDAPEHTRYRRLLTGSFTARRMRQLTERISEVTEERLNAMERRGPALDLFQEYALPIPAQMMCEVLGVPYEARETFQRQAIATNDNSLGPEAQYAAFFELQAFLQGLVQAKRDQPTDDVLSELTKSDLTDEELANVGSLLLGAGFDTTANMIGLSVFALLRHPDQLATLRAEPDLAEGAVEELLRYLTITDTAIRTALEDVELDGQLIRAGDTVTCAAQAANRDPQKYPDPDTLDIRRRATGQLTFGHGIHQCLGAPMARIEVKVALVELFRRFPDLRLAIPADEVPMRTDADFYGVKSLPVTW</sequence>
<evidence type="ECO:0000256" key="6">
    <source>
        <dbReference type="ARBA" id="ARBA00023033"/>
    </source>
</evidence>
<dbReference type="InterPro" id="IPR017972">
    <property type="entry name" value="Cyt_P450_CS"/>
</dbReference>
<dbReference type="PANTHER" id="PTHR46696:SF1">
    <property type="entry name" value="CYTOCHROME P450 YJIB-RELATED"/>
    <property type="match status" value="1"/>
</dbReference>
<dbReference type="OrthoDB" id="3664945at2"/>
<keyword evidence="4 7" id="KW-0560">Oxidoreductase</keyword>
<dbReference type="SUPFAM" id="SSF48264">
    <property type="entry name" value="Cytochrome P450"/>
    <property type="match status" value="1"/>
</dbReference>
<dbReference type="PANTHER" id="PTHR46696">
    <property type="entry name" value="P450, PUTATIVE (EUROFUNG)-RELATED"/>
    <property type="match status" value="1"/>
</dbReference>
<keyword evidence="5 7" id="KW-0408">Iron</keyword>
<gene>
    <name evidence="9" type="ORF">DN069_32310</name>
</gene>
<dbReference type="PRINTS" id="PR00385">
    <property type="entry name" value="P450"/>
</dbReference>
<dbReference type="InterPro" id="IPR036396">
    <property type="entry name" value="Cyt_P450_sf"/>
</dbReference>
<accession>A0A2X0K2K3</accession>
<evidence type="ECO:0000256" key="7">
    <source>
        <dbReference type="RuleBase" id="RU000461"/>
    </source>
</evidence>
<dbReference type="PROSITE" id="PS00086">
    <property type="entry name" value="CYTOCHROME_P450"/>
    <property type="match status" value="1"/>
</dbReference>
<evidence type="ECO:0000313" key="10">
    <source>
        <dbReference type="Proteomes" id="UP000248889"/>
    </source>
</evidence>
<dbReference type="EMBL" id="QKYN01000154">
    <property type="protein sequence ID" value="RAG81540.1"/>
    <property type="molecule type" value="Genomic_DNA"/>
</dbReference>
<dbReference type="Pfam" id="PF00067">
    <property type="entry name" value="p450"/>
    <property type="match status" value="1"/>
</dbReference>
<evidence type="ECO:0000256" key="4">
    <source>
        <dbReference type="ARBA" id="ARBA00023002"/>
    </source>
</evidence>
<keyword evidence="6 7" id="KW-0503">Monooxygenase</keyword>
<dbReference type="GO" id="GO:0020037">
    <property type="term" value="F:heme binding"/>
    <property type="evidence" value="ECO:0007669"/>
    <property type="project" value="InterPro"/>
</dbReference>
<keyword evidence="2 7" id="KW-0349">Heme</keyword>
<dbReference type="Gene3D" id="1.10.630.10">
    <property type="entry name" value="Cytochrome P450"/>
    <property type="match status" value="1"/>
</dbReference>
<dbReference type="InterPro" id="IPR002397">
    <property type="entry name" value="Cyt_P450_B"/>
</dbReference>
<evidence type="ECO:0000256" key="2">
    <source>
        <dbReference type="ARBA" id="ARBA00022617"/>
    </source>
</evidence>
<dbReference type="GO" id="GO:0004497">
    <property type="term" value="F:monooxygenase activity"/>
    <property type="evidence" value="ECO:0007669"/>
    <property type="project" value="UniProtKB-KW"/>
</dbReference>
<dbReference type="PRINTS" id="PR00359">
    <property type="entry name" value="BP450"/>
</dbReference>
<dbReference type="GO" id="GO:0005506">
    <property type="term" value="F:iron ion binding"/>
    <property type="evidence" value="ECO:0007669"/>
    <property type="project" value="InterPro"/>
</dbReference>
<evidence type="ECO:0000256" key="5">
    <source>
        <dbReference type="ARBA" id="ARBA00023004"/>
    </source>
</evidence>
<keyword evidence="10" id="KW-1185">Reference proteome</keyword>
<evidence type="ECO:0000256" key="8">
    <source>
        <dbReference type="SAM" id="MobiDB-lite"/>
    </source>
</evidence>
<evidence type="ECO:0000256" key="1">
    <source>
        <dbReference type="ARBA" id="ARBA00010617"/>
    </source>
</evidence>
<name>A0A2X0K2K3_9ACTN</name>
<keyword evidence="3 7" id="KW-0479">Metal-binding</keyword>
<protein>
    <submittedName>
        <fullName evidence="9">Cytochrome P450</fullName>
    </submittedName>
</protein>
<organism evidence="9 10">
    <name type="scientific">Streptacidiphilus pinicola</name>
    <dbReference type="NCBI Taxonomy" id="2219663"/>
    <lineage>
        <taxon>Bacteria</taxon>
        <taxon>Bacillati</taxon>
        <taxon>Actinomycetota</taxon>
        <taxon>Actinomycetes</taxon>
        <taxon>Kitasatosporales</taxon>
        <taxon>Streptomycetaceae</taxon>
        <taxon>Streptacidiphilus</taxon>
    </lineage>
</organism>
<evidence type="ECO:0000313" key="9">
    <source>
        <dbReference type="EMBL" id="RAG81540.1"/>
    </source>
</evidence>
<dbReference type="FunFam" id="1.10.630.10:FF:000018">
    <property type="entry name" value="Cytochrome P450 monooxygenase"/>
    <property type="match status" value="1"/>
</dbReference>
<proteinExistence type="inferred from homology"/>
<feature type="region of interest" description="Disordered" evidence="8">
    <location>
        <begin position="1"/>
        <end position="32"/>
    </location>
</feature>
<dbReference type="RefSeq" id="WP_111506804.1">
    <property type="nucleotide sequence ID" value="NZ_QKYN01000154.1"/>
</dbReference>
<reference evidence="9 10" key="1">
    <citation type="submission" date="2018-06" db="EMBL/GenBank/DDBJ databases">
        <title>Streptacidiphilus pinicola sp. nov., isolated from pine grove soil.</title>
        <authorList>
            <person name="Roh S.G."/>
            <person name="Park S."/>
            <person name="Kim M.-K."/>
            <person name="Yun B.-R."/>
            <person name="Park J."/>
            <person name="Kim M.J."/>
            <person name="Kim Y.S."/>
            <person name="Kim S.B."/>
        </authorList>
    </citation>
    <scope>NUCLEOTIDE SEQUENCE [LARGE SCALE GENOMIC DNA]</scope>
    <source>
        <strain evidence="9 10">MMS16-CNU450</strain>
    </source>
</reference>
<dbReference type="CDD" id="cd11030">
    <property type="entry name" value="CYP105-like"/>
    <property type="match status" value="1"/>
</dbReference>
<feature type="compositionally biased region" description="Polar residues" evidence="8">
    <location>
        <begin position="1"/>
        <end position="14"/>
    </location>
</feature>
<dbReference type="AlphaFoldDB" id="A0A2X0K2K3"/>
<dbReference type="Proteomes" id="UP000248889">
    <property type="component" value="Unassembled WGS sequence"/>
</dbReference>
<dbReference type="InterPro" id="IPR001128">
    <property type="entry name" value="Cyt_P450"/>
</dbReference>
<comment type="caution">
    <text evidence="9">The sequence shown here is derived from an EMBL/GenBank/DDBJ whole genome shotgun (WGS) entry which is preliminary data.</text>
</comment>
<evidence type="ECO:0000256" key="3">
    <source>
        <dbReference type="ARBA" id="ARBA00022723"/>
    </source>
</evidence>
<dbReference type="GO" id="GO:0016705">
    <property type="term" value="F:oxidoreductase activity, acting on paired donors, with incorporation or reduction of molecular oxygen"/>
    <property type="evidence" value="ECO:0007669"/>
    <property type="project" value="InterPro"/>
</dbReference>
<comment type="similarity">
    <text evidence="1 7">Belongs to the cytochrome P450 family.</text>
</comment>